<dbReference type="GO" id="GO:0005783">
    <property type="term" value="C:endoplasmic reticulum"/>
    <property type="evidence" value="ECO:0007669"/>
    <property type="project" value="UniProtKB-SubCell"/>
</dbReference>
<evidence type="ECO:0000256" key="2">
    <source>
        <dbReference type="ARBA" id="ARBA00004240"/>
    </source>
</evidence>
<dbReference type="PANTHER" id="PTHR48182">
    <property type="entry name" value="PROTEIN SERAC1"/>
    <property type="match status" value="1"/>
</dbReference>
<evidence type="ECO:0000313" key="8">
    <source>
        <dbReference type="EMBL" id="KAK8092883.1"/>
    </source>
</evidence>
<keyword evidence="9" id="KW-1185">Reference proteome</keyword>
<dbReference type="EMBL" id="JAQQWP010000012">
    <property type="protein sequence ID" value="KAK8092883.1"/>
    <property type="molecule type" value="Genomic_DNA"/>
</dbReference>
<evidence type="ECO:0000256" key="5">
    <source>
        <dbReference type="ARBA" id="ARBA00023128"/>
    </source>
</evidence>
<dbReference type="AlphaFoldDB" id="A0AAW0QDF8"/>
<name>A0AAW0QDF8_9PEZI</name>
<evidence type="ECO:0000256" key="1">
    <source>
        <dbReference type="ARBA" id="ARBA00004173"/>
    </source>
</evidence>
<proteinExistence type="predicted"/>
<accession>A0AAW0QDF8</accession>
<dbReference type="GO" id="GO:0016787">
    <property type="term" value="F:hydrolase activity"/>
    <property type="evidence" value="ECO:0007669"/>
    <property type="project" value="UniProtKB-KW"/>
</dbReference>
<keyword evidence="5" id="KW-0496">Mitochondrion</keyword>
<dbReference type="InterPro" id="IPR029058">
    <property type="entry name" value="AB_hydrolase_fold"/>
</dbReference>
<dbReference type="InterPro" id="IPR052374">
    <property type="entry name" value="SERAC1"/>
</dbReference>
<keyword evidence="6" id="KW-0472">Membrane</keyword>
<dbReference type="Proteomes" id="UP001392437">
    <property type="component" value="Unassembled WGS sequence"/>
</dbReference>
<dbReference type="Gene3D" id="3.40.50.1820">
    <property type="entry name" value="alpha/beta hydrolase"/>
    <property type="match status" value="1"/>
</dbReference>
<comment type="subcellular location">
    <subcellularLocation>
        <location evidence="2">Endoplasmic reticulum</location>
    </subcellularLocation>
    <subcellularLocation>
        <location evidence="3">Membrane</location>
    </subcellularLocation>
    <subcellularLocation>
        <location evidence="1">Mitochondrion</location>
    </subcellularLocation>
</comment>
<keyword evidence="4" id="KW-0256">Endoplasmic reticulum</keyword>
<comment type="caution">
    <text evidence="8">The sequence shown here is derived from an EMBL/GenBank/DDBJ whole genome shotgun (WGS) entry which is preliminary data.</text>
</comment>
<dbReference type="GO" id="GO:0005739">
    <property type="term" value="C:mitochondrion"/>
    <property type="evidence" value="ECO:0007669"/>
    <property type="project" value="UniProtKB-SubCell"/>
</dbReference>
<sequence length="369" mass="40215">MQSRPAFSPPSPSGTLFTKDDLFTSMPPNHLNEGNVTPPKYGMKTLYEPPEKAVVDLVFVHGLKGDRDGTWTAPGSETSWLETLLPSQLTDCRIITYGYDSNPVNVRGVVSSNTIGNHAKTFLSLLSSYRAQSQSIDRPIILVAHSMGGLMCEDALLSSQNNPEHHLRAVLECTQGILFLGTPLSGSGLATSAERLAKLIGLIKNTNPKILGVLRKDSEVLSRIQDAFHAMLRSRNSDGYAPINISCCYEQLPMSGIGEVVPKASATLHGYTAIGIWANHREMVRFSNSDDPGFLSITGELRRWVDALRLLDERPKERTSWKTSTEPGGITIGGNVVQSHVVNGSQMVNGDIYFGGEHWESHTGRDGVS</sequence>
<evidence type="ECO:0000256" key="6">
    <source>
        <dbReference type="ARBA" id="ARBA00023136"/>
    </source>
</evidence>
<keyword evidence="8" id="KW-0378">Hydrolase</keyword>
<evidence type="ECO:0000256" key="4">
    <source>
        <dbReference type="ARBA" id="ARBA00022824"/>
    </source>
</evidence>
<dbReference type="SUPFAM" id="SSF53474">
    <property type="entry name" value="alpha/beta-Hydrolases"/>
    <property type="match status" value="1"/>
</dbReference>
<evidence type="ECO:0000256" key="3">
    <source>
        <dbReference type="ARBA" id="ARBA00004370"/>
    </source>
</evidence>
<organism evidence="8 9">
    <name type="scientific">Apiospora kogelbergensis</name>
    <dbReference type="NCBI Taxonomy" id="1337665"/>
    <lineage>
        <taxon>Eukaryota</taxon>
        <taxon>Fungi</taxon>
        <taxon>Dikarya</taxon>
        <taxon>Ascomycota</taxon>
        <taxon>Pezizomycotina</taxon>
        <taxon>Sordariomycetes</taxon>
        <taxon>Xylariomycetidae</taxon>
        <taxon>Amphisphaeriales</taxon>
        <taxon>Apiosporaceae</taxon>
        <taxon>Apiospora</taxon>
    </lineage>
</organism>
<evidence type="ECO:0000313" key="9">
    <source>
        <dbReference type="Proteomes" id="UP001392437"/>
    </source>
</evidence>
<protein>
    <submittedName>
        <fullName evidence="8">Alpha/Beta hydrolase protein</fullName>
    </submittedName>
</protein>
<dbReference type="PANTHER" id="PTHR48182:SF2">
    <property type="entry name" value="PROTEIN SERAC1"/>
    <property type="match status" value="1"/>
</dbReference>
<feature type="region of interest" description="Disordered" evidence="7">
    <location>
        <begin position="1"/>
        <end position="38"/>
    </location>
</feature>
<dbReference type="GO" id="GO:0016020">
    <property type="term" value="C:membrane"/>
    <property type="evidence" value="ECO:0007669"/>
    <property type="project" value="UniProtKB-SubCell"/>
</dbReference>
<evidence type="ECO:0000256" key="7">
    <source>
        <dbReference type="SAM" id="MobiDB-lite"/>
    </source>
</evidence>
<gene>
    <name evidence="8" type="ORF">PG999_014470</name>
</gene>
<reference evidence="8 9" key="1">
    <citation type="submission" date="2023-01" db="EMBL/GenBank/DDBJ databases">
        <title>Analysis of 21 Apiospora genomes using comparative genomics revels a genus with tremendous synthesis potential of carbohydrate active enzymes and secondary metabolites.</title>
        <authorList>
            <person name="Sorensen T."/>
        </authorList>
    </citation>
    <scope>NUCLEOTIDE SEQUENCE [LARGE SCALE GENOMIC DNA]</scope>
    <source>
        <strain evidence="8 9">CBS 117206</strain>
    </source>
</reference>